<feature type="region of interest" description="Disordered" evidence="1">
    <location>
        <begin position="212"/>
        <end position="262"/>
    </location>
</feature>
<accession>A0A840G6K3</accession>
<feature type="compositionally biased region" description="Basic and acidic residues" evidence="1">
    <location>
        <begin position="212"/>
        <end position="223"/>
    </location>
</feature>
<keyword evidence="3" id="KW-1185">Reference proteome</keyword>
<sequence length="262" mass="29952">MLNERDIKTALIDRLFEKGMLEEAVLINEMVIANWNRRADIAVANGRLYAYEIKSDLDSLDRLEGQVSAYLDRFDKVTVVTTAKFISAVTAQVPEQVEIWEASGQSQSITLRVVRRGRTKEISSRRMLCGFLLKSELLALMRRHGISASPDEPRQALISLFQQVSTKDLRQFVLGCLKRRYRETFETFVQQKGAKTTQIDLDNLSKSKLSIKQRDSTTKEVSNEKSPSPRSYHSLDLDRLSQKYGGMPESMPSAVLRRTFRE</sequence>
<organism evidence="2 3">
    <name type="scientific">Rhodocyclus tenuis</name>
    <name type="common">Rhodospirillum tenue</name>
    <dbReference type="NCBI Taxonomy" id="1066"/>
    <lineage>
        <taxon>Bacteria</taxon>
        <taxon>Pseudomonadati</taxon>
        <taxon>Pseudomonadota</taxon>
        <taxon>Betaproteobacteria</taxon>
        <taxon>Rhodocyclales</taxon>
        <taxon>Rhodocyclaceae</taxon>
        <taxon>Rhodocyclus</taxon>
    </lineage>
</organism>
<evidence type="ECO:0000313" key="3">
    <source>
        <dbReference type="Proteomes" id="UP000587070"/>
    </source>
</evidence>
<evidence type="ECO:0000256" key="1">
    <source>
        <dbReference type="SAM" id="MobiDB-lite"/>
    </source>
</evidence>
<dbReference type="RefSeq" id="WP_153115891.1">
    <property type="nucleotide sequence ID" value="NZ_JACIGE010000002.1"/>
</dbReference>
<gene>
    <name evidence="2" type="ORF">GGD90_000705</name>
</gene>
<proteinExistence type="predicted"/>
<name>A0A840G6K3_RHOTE</name>
<dbReference type="EMBL" id="JACIGE010000002">
    <property type="protein sequence ID" value="MBB4246348.1"/>
    <property type="molecule type" value="Genomic_DNA"/>
</dbReference>
<evidence type="ECO:0008006" key="4">
    <source>
        <dbReference type="Google" id="ProtNLM"/>
    </source>
</evidence>
<reference evidence="2 3" key="1">
    <citation type="submission" date="2020-08" db="EMBL/GenBank/DDBJ databases">
        <title>Genome sequencing of Purple Non-Sulfur Bacteria from various extreme environments.</title>
        <authorList>
            <person name="Mayer M."/>
        </authorList>
    </citation>
    <scope>NUCLEOTIDE SEQUENCE [LARGE SCALE GENOMIC DNA]</scope>
    <source>
        <strain evidence="2 3">2761</strain>
    </source>
</reference>
<dbReference type="Proteomes" id="UP000587070">
    <property type="component" value="Unassembled WGS sequence"/>
</dbReference>
<protein>
    <recommendedName>
        <fullName evidence="4">Sce7726 family protein</fullName>
    </recommendedName>
</protein>
<comment type="caution">
    <text evidence="2">The sequence shown here is derived from an EMBL/GenBank/DDBJ whole genome shotgun (WGS) entry which is preliminary data.</text>
</comment>
<dbReference type="AlphaFoldDB" id="A0A840G6K3"/>
<dbReference type="OrthoDB" id="5020258at2"/>
<evidence type="ECO:0000313" key="2">
    <source>
        <dbReference type="EMBL" id="MBB4246348.1"/>
    </source>
</evidence>
<dbReference type="NCBIfam" id="NF033832">
    <property type="entry name" value="sce7726_fam"/>
    <property type="match status" value="1"/>
</dbReference>
<dbReference type="InterPro" id="IPR047729">
    <property type="entry name" value="Sce7726-like"/>
</dbReference>